<dbReference type="AlphaFoldDB" id="A0A2I0BFA1"/>
<keyword evidence="3" id="KW-0808">Transferase</keyword>
<keyword evidence="3" id="KW-0436">Ligase</keyword>
<feature type="chain" id="PRO_5014155497" evidence="1">
    <location>
        <begin position="23"/>
        <end position="515"/>
    </location>
</feature>
<evidence type="ECO:0000259" key="2">
    <source>
        <dbReference type="Pfam" id="PF01425"/>
    </source>
</evidence>
<dbReference type="STRING" id="1088818.A0A2I0BFA1"/>
<dbReference type="PANTHER" id="PTHR42678:SF34">
    <property type="entry name" value="OS04G0183300 PROTEIN"/>
    <property type="match status" value="1"/>
</dbReference>
<protein>
    <submittedName>
        <fullName evidence="3">Glutamyl-tRNA(Gln) amidotransferase subunit A, chloroplastic/mitochondrial</fullName>
        <ecNumber evidence="3">6.3.5.6</ecNumber>
        <ecNumber evidence="3">6.3.5.7</ecNumber>
    </submittedName>
</protein>
<keyword evidence="1" id="KW-0732">Signal</keyword>
<dbReference type="SUPFAM" id="SSF75304">
    <property type="entry name" value="Amidase signature (AS) enzymes"/>
    <property type="match status" value="1"/>
</dbReference>
<dbReference type="GO" id="GO:0016740">
    <property type="term" value="F:transferase activity"/>
    <property type="evidence" value="ECO:0007669"/>
    <property type="project" value="UniProtKB-KW"/>
</dbReference>
<evidence type="ECO:0000313" key="3">
    <source>
        <dbReference type="EMBL" id="PKA66454.1"/>
    </source>
</evidence>
<sequence length="515" mass="54225">MAFPKSCFFLLLQLSAAAAAAAAAAAVVPSFDFKEATIAGIQSAFDEGRLTSVQLVHDYLEQISSYNPRLRAVVELNPDALSDAARADRRRLSGLAVGPLDGVPILLKDNMCTLGRLNTTAGSLALLGSVVPREAAVAILLRRAGAVILGKASMSEWSAFRSVSLPAGWCARSGQGRNPYSADSTPCGSSSGPAIGVAANMAAAALGTEVDGSILCPAGESSVVGIKPTVGLVSRAGILIVSERLEAVGPIARTVADAVVVLDAIVGSDPLAADRTADEVAAAKFIPAGGYRQFLKADGLRGKRVGILRRPFFVYAKRSVEGAAFDRHFRTIRAKGAILVDNLQIENLEVILNAMKSGESADLLAEFKLSINSYLSKLVSSSVRSLADVIAFNKQHIAEERMEFGQNIFLAAENTSGLREAEKMAMEEMARLSAEGLEKVMVENRLDAVVFPEARASPVLAIGGYPGITVPAGYRSSGEPFGICFGGLKGSEPNLIEIAYAFEQATRVRKRPAIM</sequence>
<dbReference type="Proteomes" id="UP000236161">
    <property type="component" value="Unassembled WGS sequence"/>
</dbReference>
<feature type="domain" description="Amidase" evidence="2">
    <location>
        <begin position="55"/>
        <end position="458"/>
    </location>
</feature>
<dbReference type="Pfam" id="PF01425">
    <property type="entry name" value="Amidase"/>
    <property type="match status" value="1"/>
</dbReference>
<evidence type="ECO:0000313" key="4">
    <source>
        <dbReference type="Proteomes" id="UP000236161"/>
    </source>
</evidence>
<keyword evidence="4" id="KW-1185">Reference proteome</keyword>
<feature type="signal peptide" evidence="1">
    <location>
        <begin position="1"/>
        <end position="22"/>
    </location>
</feature>
<dbReference type="GO" id="GO:0050566">
    <property type="term" value="F:asparaginyl-tRNA synthase (glutamine-hydrolyzing) activity"/>
    <property type="evidence" value="ECO:0007669"/>
    <property type="project" value="UniProtKB-EC"/>
</dbReference>
<proteinExistence type="predicted"/>
<dbReference type="EC" id="6.3.5.6" evidence="3"/>
<dbReference type="OrthoDB" id="566138at2759"/>
<dbReference type="EC" id="6.3.5.7" evidence="3"/>
<dbReference type="InterPro" id="IPR036928">
    <property type="entry name" value="AS_sf"/>
</dbReference>
<dbReference type="PANTHER" id="PTHR42678">
    <property type="entry name" value="AMIDASE"/>
    <property type="match status" value="1"/>
</dbReference>
<organism evidence="3 4">
    <name type="scientific">Apostasia shenzhenica</name>
    <dbReference type="NCBI Taxonomy" id="1088818"/>
    <lineage>
        <taxon>Eukaryota</taxon>
        <taxon>Viridiplantae</taxon>
        <taxon>Streptophyta</taxon>
        <taxon>Embryophyta</taxon>
        <taxon>Tracheophyta</taxon>
        <taxon>Spermatophyta</taxon>
        <taxon>Magnoliopsida</taxon>
        <taxon>Liliopsida</taxon>
        <taxon>Asparagales</taxon>
        <taxon>Orchidaceae</taxon>
        <taxon>Apostasioideae</taxon>
        <taxon>Apostasia</taxon>
    </lineage>
</organism>
<name>A0A2I0BFA1_9ASPA</name>
<dbReference type="GO" id="GO:0050567">
    <property type="term" value="F:glutaminyl-tRNA synthase (glutamine-hydrolyzing) activity"/>
    <property type="evidence" value="ECO:0007669"/>
    <property type="project" value="UniProtKB-EC"/>
</dbReference>
<accession>A0A2I0BFA1</accession>
<gene>
    <name evidence="3" type="primary">GATA</name>
    <name evidence="3" type="ORF">AXF42_Ash007152</name>
</gene>
<reference evidence="3 4" key="1">
    <citation type="journal article" date="2017" name="Nature">
        <title>The Apostasia genome and the evolution of orchids.</title>
        <authorList>
            <person name="Zhang G.Q."/>
            <person name="Liu K.W."/>
            <person name="Li Z."/>
            <person name="Lohaus R."/>
            <person name="Hsiao Y.Y."/>
            <person name="Niu S.C."/>
            <person name="Wang J.Y."/>
            <person name="Lin Y.C."/>
            <person name="Xu Q."/>
            <person name="Chen L.J."/>
            <person name="Yoshida K."/>
            <person name="Fujiwara S."/>
            <person name="Wang Z.W."/>
            <person name="Zhang Y.Q."/>
            <person name="Mitsuda N."/>
            <person name="Wang M."/>
            <person name="Liu G.H."/>
            <person name="Pecoraro L."/>
            <person name="Huang H.X."/>
            <person name="Xiao X.J."/>
            <person name="Lin M."/>
            <person name="Wu X.Y."/>
            <person name="Wu W.L."/>
            <person name="Chen Y.Y."/>
            <person name="Chang S.B."/>
            <person name="Sakamoto S."/>
            <person name="Ohme-Takagi M."/>
            <person name="Yagi M."/>
            <person name="Zeng S.J."/>
            <person name="Shen C.Y."/>
            <person name="Yeh C.M."/>
            <person name="Luo Y.B."/>
            <person name="Tsai W.C."/>
            <person name="Van de Peer Y."/>
            <person name="Liu Z.J."/>
        </authorList>
    </citation>
    <scope>NUCLEOTIDE SEQUENCE [LARGE SCALE GENOMIC DNA]</scope>
    <source>
        <strain evidence="4">cv. Shenzhen</strain>
        <tissue evidence="3">Stem</tissue>
    </source>
</reference>
<dbReference type="InterPro" id="IPR023631">
    <property type="entry name" value="Amidase_dom"/>
</dbReference>
<dbReference type="Gene3D" id="3.90.1300.10">
    <property type="entry name" value="Amidase signature (AS) domain"/>
    <property type="match status" value="1"/>
</dbReference>
<dbReference type="EMBL" id="KZ451886">
    <property type="protein sequence ID" value="PKA66454.1"/>
    <property type="molecule type" value="Genomic_DNA"/>
</dbReference>
<evidence type="ECO:0000256" key="1">
    <source>
        <dbReference type="SAM" id="SignalP"/>
    </source>
</evidence>